<sequence>MGCKFTGDIVHHFQADQLTHVAIWQQQPLRHRFFWFIISGQCATLSNLAAVVGSGLLTRLLLVSVFAVADTRPRDFLAYALFTFVRLLLVSVFAVADTRPRDFLAYALFTFVKASATSNVKSLLYCSHPFTTATWSFQKKILLYHFLLRWSIRYNARNIPAKSTPPMYLLYSFTIAGQDTSTRVLSFLFHRFTLYTQAVCKRNWKISPPLHCRAIERCISCFLQWCRHGRHPDQPFSTLSLFSVARSSVCFAGSFRWCGCLFLNDLKLSNCNMRGLPLRAIKRLNACRSRSAVTSDTTSRCTARVVIQNDPAMSKPVFSNGRVTRIRSAGKGAIFEAKALDSIRLQHGHAYMTPFISRLPLKIQYLCLSVASVDSHPLCNCLKWHLRIIAIVMGCLSGNSIGCFVPSGKSEF</sequence>
<reference evidence="2 3" key="1">
    <citation type="submission" date="2015-01" db="EMBL/GenBank/DDBJ databases">
        <title>Evolution of Trichinella species and genotypes.</title>
        <authorList>
            <person name="Korhonen P.K."/>
            <person name="Edoardo P."/>
            <person name="Giuseppe L.R."/>
            <person name="Gasser R.B."/>
        </authorList>
    </citation>
    <scope>NUCLEOTIDE SEQUENCE [LARGE SCALE GENOMIC DNA]</scope>
    <source>
        <strain evidence="2">ISS470</strain>
    </source>
</reference>
<name>A0A0V1G236_TRIPS</name>
<accession>A0A0V1G236</accession>
<evidence type="ECO:0000256" key="1">
    <source>
        <dbReference type="SAM" id="Phobius"/>
    </source>
</evidence>
<keyword evidence="1" id="KW-1133">Transmembrane helix</keyword>
<proteinExistence type="predicted"/>
<dbReference type="EMBL" id="JYDT01000007">
    <property type="protein sequence ID" value="KRY92378.1"/>
    <property type="molecule type" value="Genomic_DNA"/>
</dbReference>
<dbReference type="OrthoDB" id="5920592at2759"/>
<keyword evidence="1" id="KW-0472">Membrane</keyword>
<protein>
    <submittedName>
        <fullName evidence="2">Uncharacterized protein</fullName>
    </submittedName>
</protein>
<keyword evidence="1" id="KW-0812">Transmembrane</keyword>
<keyword evidence="3" id="KW-1185">Reference proteome</keyword>
<dbReference type="AlphaFoldDB" id="A0A0V1G236"/>
<gene>
    <name evidence="2" type="ORF">T4D_4511</name>
</gene>
<comment type="caution">
    <text evidence="2">The sequence shown here is derived from an EMBL/GenBank/DDBJ whole genome shotgun (WGS) entry which is preliminary data.</text>
</comment>
<organism evidence="2 3">
    <name type="scientific">Trichinella pseudospiralis</name>
    <name type="common">Parasitic roundworm</name>
    <dbReference type="NCBI Taxonomy" id="6337"/>
    <lineage>
        <taxon>Eukaryota</taxon>
        <taxon>Metazoa</taxon>
        <taxon>Ecdysozoa</taxon>
        <taxon>Nematoda</taxon>
        <taxon>Enoplea</taxon>
        <taxon>Dorylaimia</taxon>
        <taxon>Trichinellida</taxon>
        <taxon>Trichinellidae</taxon>
        <taxon>Trichinella</taxon>
    </lineage>
</organism>
<feature type="transmembrane region" description="Helical" evidence="1">
    <location>
        <begin position="76"/>
        <end position="96"/>
    </location>
</feature>
<dbReference type="Proteomes" id="UP000054995">
    <property type="component" value="Unassembled WGS sequence"/>
</dbReference>
<evidence type="ECO:0000313" key="3">
    <source>
        <dbReference type="Proteomes" id="UP000054995"/>
    </source>
</evidence>
<evidence type="ECO:0000313" key="2">
    <source>
        <dbReference type="EMBL" id="KRY92378.1"/>
    </source>
</evidence>